<sequence>MSPNSEAARARRTPTSPAGRAAERPDNAGTPTLAEPTLGETPGEANPHFDGTAPHFPAPGSEAIARLKERNIRSDGSPAPSISSPPGYGRPATAARLRPPGYGRPPSPHRRTAGGDEAPHDRPRMLIKRGAADGRGREWDAGGRAAVSGVHMLPSTASRHERTRSREAKSRLRALARRVPSPPPPGTVRPTPYPHK</sequence>
<feature type="compositionally biased region" description="Pro residues" evidence="1">
    <location>
        <begin position="180"/>
        <end position="196"/>
    </location>
</feature>
<feature type="compositionally biased region" description="Basic and acidic residues" evidence="1">
    <location>
        <begin position="113"/>
        <end position="141"/>
    </location>
</feature>
<dbReference type="Proteomes" id="UP001501721">
    <property type="component" value="Unassembled WGS sequence"/>
</dbReference>
<proteinExistence type="predicted"/>
<dbReference type="EMBL" id="BAAATL010000029">
    <property type="protein sequence ID" value="GAA2498682.1"/>
    <property type="molecule type" value="Genomic_DNA"/>
</dbReference>
<evidence type="ECO:0000313" key="2">
    <source>
        <dbReference type="EMBL" id="GAA2498682.1"/>
    </source>
</evidence>
<reference evidence="2 3" key="1">
    <citation type="journal article" date="2019" name="Int. J. Syst. Evol. Microbiol.">
        <title>The Global Catalogue of Microorganisms (GCM) 10K type strain sequencing project: providing services to taxonomists for standard genome sequencing and annotation.</title>
        <authorList>
            <consortium name="The Broad Institute Genomics Platform"/>
            <consortium name="The Broad Institute Genome Sequencing Center for Infectious Disease"/>
            <person name="Wu L."/>
            <person name="Ma J."/>
        </authorList>
    </citation>
    <scope>NUCLEOTIDE SEQUENCE [LARGE SCALE GENOMIC DNA]</scope>
    <source>
        <strain evidence="2 3">JCM 6923</strain>
    </source>
</reference>
<organism evidence="2 3">
    <name type="scientific">Streptomyces graminearus</name>
    <dbReference type="NCBI Taxonomy" id="284030"/>
    <lineage>
        <taxon>Bacteria</taxon>
        <taxon>Bacillati</taxon>
        <taxon>Actinomycetota</taxon>
        <taxon>Actinomycetes</taxon>
        <taxon>Kitasatosporales</taxon>
        <taxon>Streptomycetaceae</taxon>
        <taxon>Streptomyces</taxon>
    </lineage>
</organism>
<evidence type="ECO:0000256" key="1">
    <source>
        <dbReference type="SAM" id="MobiDB-lite"/>
    </source>
</evidence>
<feature type="compositionally biased region" description="Basic and acidic residues" evidence="1">
    <location>
        <begin position="158"/>
        <end position="170"/>
    </location>
</feature>
<keyword evidence="3" id="KW-1185">Reference proteome</keyword>
<accession>A0ABN3MAJ1</accession>
<feature type="region of interest" description="Disordered" evidence="1">
    <location>
        <begin position="1"/>
        <end position="196"/>
    </location>
</feature>
<feature type="compositionally biased region" description="Low complexity" evidence="1">
    <location>
        <begin position="77"/>
        <end position="86"/>
    </location>
</feature>
<comment type="caution">
    <text evidence="2">The sequence shown here is derived from an EMBL/GenBank/DDBJ whole genome shotgun (WGS) entry which is preliminary data.</text>
</comment>
<evidence type="ECO:0000313" key="3">
    <source>
        <dbReference type="Proteomes" id="UP001501721"/>
    </source>
</evidence>
<protein>
    <submittedName>
        <fullName evidence="2">Uncharacterized protein</fullName>
    </submittedName>
</protein>
<name>A0ABN3MAJ1_9ACTN</name>
<gene>
    <name evidence="2" type="ORF">GCM10010422_53890</name>
</gene>